<comment type="subcellular location">
    <subcellularLocation>
        <location evidence="1">Membrane</location>
    </subcellularLocation>
</comment>
<dbReference type="STRING" id="1590841.A0A2R6QQV4"/>
<evidence type="ECO:0000256" key="4">
    <source>
        <dbReference type="ARBA" id="ARBA00022692"/>
    </source>
</evidence>
<protein>
    <submittedName>
        <fullName evidence="13">Cytochrome P450 CYP749A22 like</fullName>
    </submittedName>
</protein>
<dbReference type="GO" id="GO:0005506">
    <property type="term" value="F:iron ion binding"/>
    <property type="evidence" value="ECO:0007669"/>
    <property type="project" value="InterPro"/>
</dbReference>
<dbReference type="OrthoDB" id="1470350at2759"/>
<dbReference type="InterPro" id="IPR050665">
    <property type="entry name" value="Cytochrome_P450_Monooxygen"/>
</dbReference>
<dbReference type="GO" id="GO:0004497">
    <property type="term" value="F:monooxygenase activity"/>
    <property type="evidence" value="ECO:0007669"/>
    <property type="project" value="UniProtKB-KW"/>
</dbReference>
<dbReference type="OMA" id="IKQCARI"/>
<dbReference type="Proteomes" id="UP000241394">
    <property type="component" value="Chromosome LG13"/>
</dbReference>
<dbReference type="PANTHER" id="PTHR24282:SF20">
    <property type="entry name" value="CYTOCHROME P450 CYP749A22-LIKE"/>
    <property type="match status" value="1"/>
</dbReference>
<gene>
    <name evidence="13" type="ORF">CEY00_Acc14106</name>
</gene>
<keyword evidence="10" id="KW-0472">Membrane</keyword>
<dbReference type="InterPro" id="IPR017972">
    <property type="entry name" value="Cyt_P450_CS"/>
</dbReference>
<evidence type="ECO:0000256" key="10">
    <source>
        <dbReference type="ARBA" id="ARBA00023136"/>
    </source>
</evidence>
<comment type="similarity">
    <text evidence="2 12">Belongs to the cytochrome P450 family.</text>
</comment>
<dbReference type="InterPro" id="IPR036396">
    <property type="entry name" value="Cyt_P450_sf"/>
</dbReference>
<evidence type="ECO:0000256" key="5">
    <source>
        <dbReference type="ARBA" id="ARBA00022723"/>
    </source>
</evidence>
<keyword evidence="8 11" id="KW-0408">Iron</keyword>
<dbReference type="PROSITE" id="PS00086">
    <property type="entry name" value="CYTOCHROME_P450"/>
    <property type="match status" value="1"/>
</dbReference>
<name>A0A2R6QQV4_ACTCC</name>
<evidence type="ECO:0000256" key="9">
    <source>
        <dbReference type="ARBA" id="ARBA00023033"/>
    </source>
</evidence>
<evidence type="ECO:0000256" key="1">
    <source>
        <dbReference type="ARBA" id="ARBA00004370"/>
    </source>
</evidence>
<keyword evidence="9 12" id="KW-0503">Monooxygenase</keyword>
<evidence type="ECO:0000313" key="13">
    <source>
        <dbReference type="EMBL" id="PSS13496.1"/>
    </source>
</evidence>
<comment type="caution">
    <text evidence="13">The sequence shown here is derived from an EMBL/GenBank/DDBJ whole genome shotgun (WGS) entry which is preliminary data.</text>
</comment>
<dbReference type="EMBL" id="NKQK01000013">
    <property type="protein sequence ID" value="PSS13496.1"/>
    <property type="molecule type" value="Genomic_DNA"/>
</dbReference>
<keyword evidence="4" id="KW-0812">Transmembrane</keyword>
<dbReference type="AlphaFoldDB" id="A0A2R6QQV4"/>
<dbReference type="InterPro" id="IPR002401">
    <property type="entry name" value="Cyt_P450_E_grp-I"/>
</dbReference>
<dbReference type="PANTHER" id="PTHR24282">
    <property type="entry name" value="CYTOCHROME P450 FAMILY MEMBER"/>
    <property type="match status" value="1"/>
</dbReference>
<dbReference type="Gramene" id="PSS13496">
    <property type="protein sequence ID" value="PSS13496"/>
    <property type="gene ID" value="CEY00_Acc14106"/>
</dbReference>
<keyword evidence="6" id="KW-1133">Transmembrane helix</keyword>
<sequence length="510" mass="58103">MSITLLSTSLCIFLLAAIGWFLHKLWWTPIRVQYILRSQGIKGPPYKFFHGTTKQVINMRDESISNPMNLSHHILPRILPHIYAWKKLYGKTYLIWQGSQAQLVVTEPELIKEILNNKDGTYSKGKPDVYATKLLGDGIVVTEGEKWSKLRKIANHAFYAENLKGMVPAMTASVDAMLERWRHHDGKEIEVYEEFRLLSAEVISRTAFGSSYLEGKNIFDMMMKLGVIIGRNSFKIRFPGIGKFVKSSDDIESDKMKQAIEDIITAMIKKREEKVMRGEADGYGSDFLGSLMRAKNEADEKNRISVDNMVDECKIFYLAGQETTNGLLAWSVFLLSVHTDWQEKARKEVIGLFGQQNPNADGLAKTKILGMIFNETLRLYGPVVNLLRKVKREVKLGKHILPADLDVYIPFVALHHDPEIWGRDVQLFKPERFAEGVGKATNNNITAFIPFGFGPRICVGSNFATNEAKITLSMILQRYKFTLSPNYVHSPFQMLTIRPQHGIQIMLQRL</sequence>
<keyword evidence="14" id="KW-1185">Reference proteome</keyword>
<accession>A0A2R6QQV4</accession>
<dbReference type="PRINTS" id="PR00463">
    <property type="entry name" value="EP450I"/>
</dbReference>
<evidence type="ECO:0000256" key="2">
    <source>
        <dbReference type="ARBA" id="ARBA00010617"/>
    </source>
</evidence>
<dbReference type="GO" id="GO:0020037">
    <property type="term" value="F:heme binding"/>
    <property type="evidence" value="ECO:0007669"/>
    <property type="project" value="InterPro"/>
</dbReference>
<dbReference type="SUPFAM" id="SSF48264">
    <property type="entry name" value="Cytochrome P450"/>
    <property type="match status" value="1"/>
</dbReference>
<evidence type="ECO:0000256" key="11">
    <source>
        <dbReference type="PIRSR" id="PIRSR602401-1"/>
    </source>
</evidence>
<keyword evidence="3 11" id="KW-0349">Heme</keyword>
<evidence type="ECO:0000256" key="3">
    <source>
        <dbReference type="ARBA" id="ARBA00022617"/>
    </source>
</evidence>
<evidence type="ECO:0000256" key="6">
    <source>
        <dbReference type="ARBA" id="ARBA00022989"/>
    </source>
</evidence>
<organism evidence="13 14">
    <name type="scientific">Actinidia chinensis var. chinensis</name>
    <name type="common">Chinese soft-hair kiwi</name>
    <dbReference type="NCBI Taxonomy" id="1590841"/>
    <lineage>
        <taxon>Eukaryota</taxon>
        <taxon>Viridiplantae</taxon>
        <taxon>Streptophyta</taxon>
        <taxon>Embryophyta</taxon>
        <taxon>Tracheophyta</taxon>
        <taxon>Spermatophyta</taxon>
        <taxon>Magnoliopsida</taxon>
        <taxon>eudicotyledons</taxon>
        <taxon>Gunneridae</taxon>
        <taxon>Pentapetalae</taxon>
        <taxon>asterids</taxon>
        <taxon>Ericales</taxon>
        <taxon>Actinidiaceae</taxon>
        <taxon>Actinidia</taxon>
    </lineage>
</organism>
<feature type="binding site" description="axial binding residue" evidence="11">
    <location>
        <position position="458"/>
    </location>
    <ligand>
        <name>heme</name>
        <dbReference type="ChEBI" id="CHEBI:30413"/>
    </ligand>
    <ligandPart>
        <name>Fe</name>
        <dbReference type="ChEBI" id="CHEBI:18248"/>
    </ligandPart>
</feature>
<proteinExistence type="inferred from homology"/>
<keyword evidence="7 12" id="KW-0560">Oxidoreductase</keyword>
<evidence type="ECO:0000256" key="12">
    <source>
        <dbReference type="RuleBase" id="RU000461"/>
    </source>
</evidence>
<dbReference type="GO" id="GO:0016705">
    <property type="term" value="F:oxidoreductase activity, acting on paired donors, with incorporation or reduction of molecular oxygen"/>
    <property type="evidence" value="ECO:0007669"/>
    <property type="project" value="InterPro"/>
</dbReference>
<dbReference type="PRINTS" id="PR00385">
    <property type="entry name" value="P450"/>
</dbReference>
<dbReference type="GO" id="GO:0016020">
    <property type="term" value="C:membrane"/>
    <property type="evidence" value="ECO:0007669"/>
    <property type="project" value="UniProtKB-SubCell"/>
</dbReference>
<evidence type="ECO:0000256" key="8">
    <source>
        <dbReference type="ARBA" id="ARBA00023004"/>
    </source>
</evidence>
<dbReference type="InterPro" id="IPR001128">
    <property type="entry name" value="Cyt_P450"/>
</dbReference>
<dbReference type="Pfam" id="PF00067">
    <property type="entry name" value="p450"/>
    <property type="match status" value="1"/>
</dbReference>
<evidence type="ECO:0000256" key="7">
    <source>
        <dbReference type="ARBA" id="ARBA00023002"/>
    </source>
</evidence>
<keyword evidence="5 11" id="KW-0479">Metal-binding</keyword>
<dbReference type="Gene3D" id="1.10.630.10">
    <property type="entry name" value="Cytochrome P450"/>
    <property type="match status" value="1"/>
</dbReference>
<evidence type="ECO:0000313" key="14">
    <source>
        <dbReference type="Proteomes" id="UP000241394"/>
    </source>
</evidence>
<reference evidence="14" key="2">
    <citation type="journal article" date="2018" name="BMC Genomics">
        <title>A manually annotated Actinidia chinensis var. chinensis (kiwifruit) genome highlights the challenges associated with draft genomes and gene prediction in plants.</title>
        <authorList>
            <person name="Pilkington S.M."/>
            <person name="Crowhurst R."/>
            <person name="Hilario E."/>
            <person name="Nardozza S."/>
            <person name="Fraser L."/>
            <person name="Peng Y."/>
            <person name="Gunaseelan K."/>
            <person name="Simpson R."/>
            <person name="Tahir J."/>
            <person name="Deroles S.C."/>
            <person name="Templeton K."/>
            <person name="Luo Z."/>
            <person name="Davy M."/>
            <person name="Cheng C."/>
            <person name="McNeilage M."/>
            <person name="Scaglione D."/>
            <person name="Liu Y."/>
            <person name="Zhang Q."/>
            <person name="Datson P."/>
            <person name="De Silva N."/>
            <person name="Gardiner S.E."/>
            <person name="Bassett H."/>
            <person name="Chagne D."/>
            <person name="McCallum J."/>
            <person name="Dzierzon H."/>
            <person name="Deng C."/>
            <person name="Wang Y.Y."/>
            <person name="Barron L."/>
            <person name="Manako K."/>
            <person name="Bowen J."/>
            <person name="Foster T.M."/>
            <person name="Erridge Z.A."/>
            <person name="Tiffin H."/>
            <person name="Waite C.N."/>
            <person name="Davies K.M."/>
            <person name="Grierson E.P."/>
            <person name="Laing W.A."/>
            <person name="Kirk R."/>
            <person name="Chen X."/>
            <person name="Wood M."/>
            <person name="Montefiori M."/>
            <person name="Brummell D.A."/>
            <person name="Schwinn K.E."/>
            <person name="Catanach A."/>
            <person name="Fullerton C."/>
            <person name="Li D."/>
            <person name="Meiyalaghan S."/>
            <person name="Nieuwenhuizen N."/>
            <person name="Read N."/>
            <person name="Prakash R."/>
            <person name="Hunter D."/>
            <person name="Zhang H."/>
            <person name="McKenzie M."/>
            <person name="Knabel M."/>
            <person name="Harris A."/>
            <person name="Allan A.C."/>
            <person name="Gleave A."/>
            <person name="Chen A."/>
            <person name="Janssen B.J."/>
            <person name="Plunkett B."/>
            <person name="Ampomah-Dwamena C."/>
            <person name="Voogd C."/>
            <person name="Leif D."/>
            <person name="Lafferty D."/>
            <person name="Souleyre E.J.F."/>
            <person name="Varkonyi-Gasic E."/>
            <person name="Gambi F."/>
            <person name="Hanley J."/>
            <person name="Yao J.L."/>
            <person name="Cheung J."/>
            <person name="David K.M."/>
            <person name="Warren B."/>
            <person name="Marsh K."/>
            <person name="Snowden K.C."/>
            <person name="Lin-Wang K."/>
            <person name="Brian L."/>
            <person name="Martinez-Sanchez M."/>
            <person name="Wang M."/>
            <person name="Ileperuma N."/>
            <person name="Macnee N."/>
            <person name="Campin R."/>
            <person name="McAtee P."/>
            <person name="Drummond R.S.M."/>
            <person name="Espley R.V."/>
            <person name="Ireland H.S."/>
            <person name="Wu R."/>
            <person name="Atkinson R.G."/>
            <person name="Karunairetnam S."/>
            <person name="Bulley S."/>
            <person name="Chunkath S."/>
            <person name="Hanley Z."/>
            <person name="Storey R."/>
            <person name="Thrimawithana A.H."/>
            <person name="Thomson S."/>
            <person name="David C."/>
            <person name="Testolin R."/>
            <person name="Huang H."/>
            <person name="Hellens R.P."/>
            <person name="Schaffer R.J."/>
        </authorList>
    </citation>
    <scope>NUCLEOTIDE SEQUENCE [LARGE SCALE GENOMIC DNA]</scope>
    <source>
        <strain evidence="14">cv. Red5</strain>
    </source>
</reference>
<comment type="cofactor">
    <cofactor evidence="11">
        <name>heme</name>
        <dbReference type="ChEBI" id="CHEBI:30413"/>
    </cofactor>
</comment>
<dbReference type="InParanoid" id="A0A2R6QQV4"/>
<reference evidence="13 14" key="1">
    <citation type="submission" date="2017-07" db="EMBL/GenBank/DDBJ databases">
        <title>An improved, manually edited Actinidia chinensis var. chinensis (kiwifruit) genome highlights the challenges associated with draft genomes and gene prediction in plants.</title>
        <authorList>
            <person name="Pilkington S."/>
            <person name="Crowhurst R."/>
            <person name="Hilario E."/>
            <person name="Nardozza S."/>
            <person name="Fraser L."/>
            <person name="Peng Y."/>
            <person name="Gunaseelan K."/>
            <person name="Simpson R."/>
            <person name="Tahir J."/>
            <person name="Deroles S."/>
            <person name="Templeton K."/>
            <person name="Luo Z."/>
            <person name="Davy M."/>
            <person name="Cheng C."/>
            <person name="Mcneilage M."/>
            <person name="Scaglione D."/>
            <person name="Liu Y."/>
            <person name="Zhang Q."/>
            <person name="Datson P."/>
            <person name="De Silva N."/>
            <person name="Gardiner S."/>
            <person name="Bassett H."/>
            <person name="Chagne D."/>
            <person name="Mccallum J."/>
            <person name="Dzierzon H."/>
            <person name="Deng C."/>
            <person name="Wang Y.-Y."/>
            <person name="Barron N."/>
            <person name="Manako K."/>
            <person name="Bowen J."/>
            <person name="Foster T."/>
            <person name="Erridge Z."/>
            <person name="Tiffin H."/>
            <person name="Waite C."/>
            <person name="Davies K."/>
            <person name="Grierson E."/>
            <person name="Laing W."/>
            <person name="Kirk R."/>
            <person name="Chen X."/>
            <person name="Wood M."/>
            <person name="Montefiori M."/>
            <person name="Brummell D."/>
            <person name="Schwinn K."/>
            <person name="Catanach A."/>
            <person name="Fullerton C."/>
            <person name="Li D."/>
            <person name="Meiyalaghan S."/>
            <person name="Nieuwenhuizen N."/>
            <person name="Read N."/>
            <person name="Prakash R."/>
            <person name="Hunter D."/>
            <person name="Zhang H."/>
            <person name="Mckenzie M."/>
            <person name="Knabel M."/>
            <person name="Harris A."/>
            <person name="Allan A."/>
            <person name="Chen A."/>
            <person name="Janssen B."/>
            <person name="Plunkett B."/>
            <person name="Dwamena C."/>
            <person name="Voogd C."/>
            <person name="Leif D."/>
            <person name="Lafferty D."/>
            <person name="Souleyre E."/>
            <person name="Varkonyi-Gasic E."/>
            <person name="Gambi F."/>
            <person name="Hanley J."/>
            <person name="Yao J.-L."/>
            <person name="Cheung J."/>
            <person name="David K."/>
            <person name="Warren B."/>
            <person name="Marsh K."/>
            <person name="Snowden K."/>
            <person name="Lin-Wang K."/>
            <person name="Brian L."/>
            <person name="Martinez-Sanchez M."/>
            <person name="Wang M."/>
            <person name="Ileperuma N."/>
            <person name="Macnee N."/>
            <person name="Campin R."/>
            <person name="Mcatee P."/>
            <person name="Drummond R."/>
            <person name="Espley R."/>
            <person name="Ireland H."/>
            <person name="Wu R."/>
            <person name="Atkinson R."/>
            <person name="Karunairetnam S."/>
            <person name="Bulley S."/>
            <person name="Chunkath S."/>
            <person name="Hanley Z."/>
            <person name="Storey R."/>
            <person name="Thrimawithana A."/>
            <person name="Thomson S."/>
            <person name="David C."/>
            <person name="Testolin R."/>
        </authorList>
    </citation>
    <scope>NUCLEOTIDE SEQUENCE [LARGE SCALE GENOMIC DNA]</scope>
    <source>
        <strain evidence="14">cv. Red5</strain>
        <tissue evidence="13">Young leaf</tissue>
    </source>
</reference>